<dbReference type="Pfam" id="PF02781">
    <property type="entry name" value="G6PD_C"/>
    <property type="match status" value="1"/>
</dbReference>
<dbReference type="SUPFAM" id="SSF55347">
    <property type="entry name" value="Glyceraldehyde-3-phosphate dehydrogenase-like, C-terminal domain"/>
    <property type="match status" value="1"/>
</dbReference>
<dbReference type="Gene3D" id="3.30.360.10">
    <property type="entry name" value="Dihydrodipicolinate Reductase, domain 2"/>
    <property type="match status" value="1"/>
</dbReference>
<keyword evidence="11" id="KW-1185">Reference proteome</keyword>
<dbReference type="HAMAP" id="MF_00966">
    <property type="entry name" value="G6PD"/>
    <property type="match status" value="1"/>
</dbReference>
<accession>K0RE14</accession>
<dbReference type="InterPro" id="IPR022674">
    <property type="entry name" value="G6P_DH_NAD-bd"/>
</dbReference>
<evidence type="ECO:0000256" key="5">
    <source>
        <dbReference type="ARBA" id="ARBA00023002"/>
    </source>
</evidence>
<evidence type="ECO:0000256" key="6">
    <source>
        <dbReference type="ARBA" id="ARBA00023277"/>
    </source>
</evidence>
<dbReference type="GO" id="GO:0050661">
    <property type="term" value="F:NADP binding"/>
    <property type="evidence" value="ECO:0007669"/>
    <property type="project" value="InterPro"/>
</dbReference>
<name>K0RE14_THAOC</name>
<dbReference type="InterPro" id="IPR001282">
    <property type="entry name" value="G6P_DH"/>
</dbReference>
<dbReference type="eggNOG" id="KOG0563">
    <property type="taxonomic scope" value="Eukaryota"/>
</dbReference>
<dbReference type="SUPFAM" id="SSF51735">
    <property type="entry name" value="NAD(P)-binding Rossmann-fold domains"/>
    <property type="match status" value="1"/>
</dbReference>
<dbReference type="OrthoDB" id="60984at2759"/>
<dbReference type="InterPro" id="IPR022675">
    <property type="entry name" value="G6P_DH_C"/>
</dbReference>
<evidence type="ECO:0000259" key="8">
    <source>
        <dbReference type="Pfam" id="PF00479"/>
    </source>
</evidence>
<dbReference type="NCBIfam" id="TIGR00871">
    <property type="entry name" value="zwf"/>
    <property type="match status" value="1"/>
</dbReference>
<evidence type="ECO:0000313" key="11">
    <source>
        <dbReference type="Proteomes" id="UP000266841"/>
    </source>
</evidence>
<feature type="domain" description="Glucose-6-phosphate dehydrogenase NAD-binding" evidence="8">
    <location>
        <begin position="30"/>
        <end position="208"/>
    </location>
</feature>
<evidence type="ECO:0000256" key="7">
    <source>
        <dbReference type="RuleBase" id="RU362120"/>
    </source>
</evidence>
<dbReference type="PRINTS" id="PR00079">
    <property type="entry name" value="G6PDHDRGNASE"/>
</dbReference>
<keyword evidence="6 7" id="KW-0119">Carbohydrate metabolism</keyword>
<dbReference type="OMA" id="ERAGYYE"/>
<dbReference type="PANTHER" id="PTHR23429">
    <property type="entry name" value="GLUCOSE-6-PHOSPHATE 1-DEHYDROGENASE G6PD"/>
    <property type="match status" value="1"/>
</dbReference>
<comment type="function">
    <text evidence="7">Catalyzes the rate-limiting step of the oxidative pentose-phosphate pathway, which represents a route for the dissimilation of carbohydrates besides glycolysis.</text>
</comment>
<dbReference type="InterPro" id="IPR019796">
    <property type="entry name" value="G6P_DH_AS"/>
</dbReference>
<dbReference type="AlphaFoldDB" id="K0RE14"/>
<dbReference type="PANTHER" id="PTHR23429:SF0">
    <property type="entry name" value="GLUCOSE-6-PHOSPHATE 1-DEHYDROGENASE"/>
    <property type="match status" value="1"/>
</dbReference>
<sequence length="642" mass="71385">MSSTLSPPRRTSIISSVRDEVWAVQCLSVVVVGASGDLAKKKTYPSLLSLYAGGLLPPSLVVYGYARSSMTDADLRERIRPHLEGKADDIVIDSFLDRCHYQSGAGYGDHAGWGELNAKLDGFEASAEEEVGNRLFYFAVPPNVFAETGEAISATSMSKTGFSRMIVEKPFGRDTDSCRAILASLGKHFDESDLFRIDHYLGKEMVQNLMVMRFGNIWMENMWNRNCVQCITLTFKEPFGTEGRGGYFDQYGIIRDIIQNHLLQVMCLLTMECPNKLDGPEAGEKIRDEKVRVLESMRPVALDDVFLGQYEGYTDDPTITNKDSNCPTFAAVSCTIDNPRWSGVPIIFKAGKALNERKAEMRVQFRDAPAASVLFGGADVPRNELVIKLQPSESIYLKSNIKTPGFGSLPIQSELEVKYDTRYFDASGTSGSSAMCNPDAYSRLILDVLRGRSASFVRSDELIRAWEIFTPVLDQIERENVRPVKYRAGTRGPDGMDEWINGKSGYVRNDDYRARRFESNYQLKKLNPVFLLRNSGQLKPPNFLAPSIPAFNLILLSLPGREAVHPHTAEDRTVPHEGRAEERHGHVPGLLEPGRVDLALEGAAGALDLLDLVDLPSTPRGPCGELFEARRLPTASRPRIKN</sequence>
<protein>
    <recommendedName>
        <fullName evidence="7">Glucose-6-phosphate 1-dehydrogenase</fullName>
        <ecNumber evidence="7">1.1.1.49</ecNumber>
    </recommendedName>
</protein>
<dbReference type="GO" id="GO:0006006">
    <property type="term" value="P:glucose metabolic process"/>
    <property type="evidence" value="ECO:0007669"/>
    <property type="project" value="UniProtKB-KW"/>
</dbReference>
<dbReference type="Proteomes" id="UP000266841">
    <property type="component" value="Unassembled WGS sequence"/>
</dbReference>
<keyword evidence="3 7" id="KW-0313">Glucose metabolism</keyword>
<comment type="caution">
    <text evidence="10">The sequence shown here is derived from an EMBL/GenBank/DDBJ whole genome shotgun (WGS) entry which is preliminary data.</text>
</comment>
<evidence type="ECO:0000313" key="10">
    <source>
        <dbReference type="EMBL" id="EJK44722.1"/>
    </source>
</evidence>
<evidence type="ECO:0000256" key="2">
    <source>
        <dbReference type="ARBA" id="ARBA00009975"/>
    </source>
</evidence>
<organism evidence="10 11">
    <name type="scientific">Thalassiosira oceanica</name>
    <name type="common">Marine diatom</name>
    <dbReference type="NCBI Taxonomy" id="159749"/>
    <lineage>
        <taxon>Eukaryota</taxon>
        <taxon>Sar</taxon>
        <taxon>Stramenopiles</taxon>
        <taxon>Ochrophyta</taxon>
        <taxon>Bacillariophyta</taxon>
        <taxon>Coscinodiscophyceae</taxon>
        <taxon>Thalassiosirophycidae</taxon>
        <taxon>Thalassiosirales</taxon>
        <taxon>Thalassiosiraceae</taxon>
        <taxon>Thalassiosira</taxon>
    </lineage>
</organism>
<proteinExistence type="inferred from homology"/>
<comment type="pathway">
    <text evidence="1 7">Carbohydrate degradation; pentose phosphate pathway; D-ribulose 5-phosphate from D-glucose 6-phosphate (oxidative stage): step 1/3.</text>
</comment>
<evidence type="ECO:0000256" key="4">
    <source>
        <dbReference type="ARBA" id="ARBA00022857"/>
    </source>
</evidence>
<feature type="domain" description="Glucose-6-phosphate dehydrogenase C-terminal" evidence="9">
    <location>
        <begin position="210"/>
        <end position="503"/>
    </location>
</feature>
<comment type="catalytic activity">
    <reaction evidence="7">
        <text>D-glucose 6-phosphate + NADP(+) = 6-phospho-D-glucono-1,5-lactone + NADPH + H(+)</text>
        <dbReference type="Rhea" id="RHEA:15841"/>
        <dbReference type="ChEBI" id="CHEBI:15378"/>
        <dbReference type="ChEBI" id="CHEBI:57783"/>
        <dbReference type="ChEBI" id="CHEBI:57955"/>
        <dbReference type="ChEBI" id="CHEBI:58349"/>
        <dbReference type="ChEBI" id="CHEBI:61548"/>
        <dbReference type="EC" id="1.1.1.49"/>
    </reaction>
</comment>
<dbReference type="UniPathway" id="UPA00115">
    <property type="reaction ID" value="UER00408"/>
</dbReference>
<keyword evidence="4 7" id="KW-0521">NADP</keyword>
<dbReference type="EMBL" id="AGNL01049306">
    <property type="protein sequence ID" value="EJK44722.1"/>
    <property type="molecule type" value="Genomic_DNA"/>
</dbReference>
<dbReference type="Gene3D" id="3.40.50.720">
    <property type="entry name" value="NAD(P)-binding Rossmann-like Domain"/>
    <property type="match status" value="1"/>
</dbReference>
<reference evidence="10 11" key="1">
    <citation type="journal article" date="2012" name="Genome Biol.">
        <title>Genome and low-iron response of an oceanic diatom adapted to chronic iron limitation.</title>
        <authorList>
            <person name="Lommer M."/>
            <person name="Specht M."/>
            <person name="Roy A.S."/>
            <person name="Kraemer L."/>
            <person name="Andreson R."/>
            <person name="Gutowska M.A."/>
            <person name="Wolf J."/>
            <person name="Bergner S.V."/>
            <person name="Schilhabel M.B."/>
            <person name="Klostermeier U.C."/>
            <person name="Beiko R.G."/>
            <person name="Rosenstiel P."/>
            <person name="Hippler M."/>
            <person name="Laroche J."/>
        </authorList>
    </citation>
    <scope>NUCLEOTIDE SEQUENCE [LARGE SCALE GENOMIC DNA]</scope>
    <source>
        <strain evidence="10 11">CCMP1005</strain>
    </source>
</reference>
<dbReference type="GO" id="GO:0009051">
    <property type="term" value="P:pentose-phosphate shunt, oxidative branch"/>
    <property type="evidence" value="ECO:0007669"/>
    <property type="project" value="TreeGrafter"/>
</dbReference>
<comment type="similarity">
    <text evidence="2 7">Belongs to the glucose-6-phosphate dehydrogenase family.</text>
</comment>
<evidence type="ECO:0000256" key="3">
    <source>
        <dbReference type="ARBA" id="ARBA00022526"/>
    </source>
</evidence>
<evidence type="ECO:0000256" key="1">
    <source>
        <dbReference type="ARBA" id="ARBA00004937"/>
    </source>
</evidence>
<gene>
    <name evidence="10" type="ORF">THAOC_36716</name>
</gene>
<evidence type="ECO:0000259" key="9">
    <source>
        <dbReference type="Pfam" id="PF02781"/>
    </source>
</evidence>
<keyword evidence="5 7" id="KW-0560">Oxidoreductase</keyword>
<dbReference type="PROSITE" id="PS00069">
    <property type="entry name" value="G6P_DEHYDROGENASE"/>
    <property type="match status" value="1"/>
</dbReference>
<dbReference type="EC" id="1.1.1.49" evidence="7"/>
<dbReference type="GO" id="GO:0004345">
    <property type="term" value="F:glucose-6-phosphate dehydrogenase activity"/>
    <property type="evidence" value="ECO:0007669"/>
    <property type="project" value="UniProtKB-EC"/>
</dbReference>
<dbReference type="Pfam" id="PF00479">
    <property type="entry name" value="G6PD_N"/>
    <property type="match status" value="1"/>
</dbReference>
<dbReference type="InterPro" id="IPR036291">
    <property type="entry name" value="NAD(P)-bd_dom_sf"/>
</dbReference>